<dbReference type="PANTHER" id="PTHR46566">
    <property type="entry name" value="1-PHOSPHOFRUCTOKINASE-RELATED"/>
    <property type="match status" value="1"/>
</dbReference>
<feature type="domain" description="Carbohydrate kinase PfkB" evidence="9">
    <location>
        <begin position="6"/>
        <end position="288"/>
    </location>
</feature>
<evidence type="ECO:0000313" key="10">
    <source>
        <dbReference type="EMBL" id="RLQ95360.1"/>
    </source>
</evidence>
<dbReference type="GO" id="GO:0005524">
    <property type="term" value="F:ATP binding"/>
    <property type="evidence" value="ECO:0007669"/>
    <property type="project" value="UniProtKB-UniRule"/>
</dbReference>
<dbReference type="InterPro" id="IPR017583">
    <property type="entry name" value="Tagatose/fructose_Pkinase"/>
</dbReference>
<gene>
    <name evidence="10" type="primary">pfkB</name>
    <name evidence="10" type="ORF">D9X91_09980</name>
</gene>
<keyword evidence="11" id="KW-1185">Reference proteome</keyword>
<dbReference type="GO" id="GO:0005829">
    <property type="term" value="C:cytosol"/>
    <property type="evidence" value="ECO:0007669"/>
    <property type="project" value="TreeGrafter"/>
</dbReference>
<dbReference type="Proteomes" id="UP000276770">
    <property type="component" value="Unassembled WGS sequence"/>
</dbReference>
<dbReference type="CDD" id="cd01164">
    <property type="entry name" value="FruK_PfkB_like"/>
    <property type="match status" value="1"/>
</dbReference>
<keyword evidence="3 7" id="KW-0547">Nucleotide-binding</keyword>
<dbReference type="PIRSF" id="PIRSF000535">
    <property type="entry name" value="1PFK/6PFK/LacC"/>
    <property type="match status" value="1"/>
</dbReference>
<keyword evidence="7" id="KW-0423">Lactose metabolism</keyword>
<evidence type="ECO:0000256" key="8">
    <source>
        <dbReference type="RuleBase" id="RU369061"/>
    </source>
</evidence>
<dbReference type="GO" id="GO:2001059">
    <property type="term" value="P:D-tagatose 6-phosphate catabolic process"/>
    <property type="evidence" value="ECO:0007669"/>
    <property type="project" value="UniProtKB-UniPathway"/>
</dbReference>
<comment type="catalytic activity">
    <reaction evidence="6 8">
        <text>beta-D-fructose 1-phosphate + ATP = beta-D-fructose 1,6-bisphosphate + ADP + H(+)</text>
        <dbReference type="Rhea" id="RHEA:14213"/>
        <dbReference type="ChEBI" id="CHEBI:15378"/>
        <dbReference type="ChEBI" id="CHEBI:30616"/>
        <dbReference type="ChEBI" id="CHEBI:32966"/>
        <dbReference type="ChEBI" id="CHEBI:138881"/>
        <dbReference type="ChEBI" id="CHEBI:456216"/>
        <dbReference type="EC" id="2.7.1.56"/>
    </reaction>
</comment>
<dbReference type="SUPFAM" id="SSF53613">
    <property type="entry name" value="Ribokinase-like"/>
    <property type="match status" value="1"/>
</dbReference>
<comment type="similarity">
    <text evidence="1">Belongs to the carbohydrate kinase pfkB family.</text>
</comment>
<evidence type="ECO:0000256" key="5">
    <source>
        <dbReference type="ARBA" id="ARBA00022840"/>
    </source>
</evidence>
<keyword evidence="4 8" id="KW-0418">Kinase</keyword>
<protein>
    <recommendedName>
        <fullName evidence="7">Tagatose-6-phosphate kinase</fullName>
        <ecNumber evidence="7">2.7.1.144</ecNumber>
    </recommendedName>
</protein>
<comment type="catalytic activity">
    <reaction evidence="7">
        <text>D-tagatofuranose 6-phosphate + ATP = D-tagatofuranose 1,6-bisphosphate + ADP + H(+)</text>
        <dbReference type="Rhea" id="RHEA:12420"/>
        <dbReference type="ChEBI" id="CHEBI:15378"/>
        <dbReference type="ChEBI" id="CHEBI:30616"/>
        <dbReference type="ChEBI" id="CHEBI:58694"/>
        <dbReference type="ChEBI" id="CHEBI:58695"/>
        <dbReference type="ChEBI" id="CHEBI:456216"/>
        <dbReference type="EC" id="2.7.1.144"/>
    </reaction>
</comment>
<evidence type="ECO:0000256" key="4">
    <source>
        <dbReference type="ARBA" id="ARBA00022777"/>
    </source>
</evidence>
<proteinExistence type="inferred from homology"/>
<organism evidence="10 11">
    <name type="scientific">Falsibacillus albus</name>
    <dbReference type="NCBI Taxonomy" id="2478915"/>
    <lineage>
        <taxon>Bacteria</taxon>
        <taxon>Bacillati</taxon>
        <taxon>Bacillota</taxon>
        <taxon>Bacilli</taxon>
        <taxon>Bacillales</taxon>
        <taxon>Bacillaceae</taxon>
        <taxon>Falsibacillus</taxon>
    </lineage>
</organism>
<dbReference type="InterPro" id="IPR029056">
    <property type="entry name" value="Ribokinase-like"/>
</dbReference>
<evidence type="ECO:0000259" key="9">
    <source>
        <dbReference type="Pfam" id="PF00294"/>
    </source>
</evidence>
<dbReference type="InterPro" id="IPR011611">
    <property type="entry name" value="PfkB_dom"/>
</dbReference>
<dbReference type="GO" id="GO:0008662">
    <property type="term" value="F:1-phosphofructokinase activity"/>
    <property type="evidence" value="ECO:0007669"/>
    <property type="project" value="UniProtKB-UniRule"/>
</dbReference>
<dbReference type="GO" id="GO:0016052">
    <property type="term" value="P:carbohydrate catabolic process"/>
    <property type="evidence" value="ECO:0007669"/>
    <property type="project" value="UniProtKB-ARBA"/>
</dbReference>
<dbReference type="EMBL" id="RCVZ01000006">
    <property type="protein sequence ID" value="RLQ95360.1"/>
    <property type="molecule type" value="Genomic_DNA"/>
</dbReference>
<dbReference type="PROSITE" id="PS00584">
    <property type="entry name" value="PFKB_KINASES_2"/>
    <property type="match status" value="1"/>
</dbReference>
<dbReference type="AlphaFoldDB" id="A0A3L7JXV9"/>
<reference evidence="10 11" key="1">
    <citation type="submission" date="2018-10" db="EMBL/GenBank/DDBJ databases">
        <title>Falsibacillus sp. genome draft.</title>
        <authorList>
            <person name="Shi S."/>
        </authorList>
    </citation>
    <scope>NUCLEOTIDE SEQUENCE [LARGE SCALE GENOMIC DNA]</scope>
    <source>
        <strain evidence="10 11">GY 10110</strain>
    </source>
</reference>
<dbReference type="Pfam" id="PF00294">
    <property type="entry name" value="PfkB"/>
    <property type="match status" value="1"/>
</dbReference>
<accession>A0A3L7JXV9</accession>
<keyword evidence="2 7" id="KW-0808">Transferase</keyword>
<evidence type="ECO:0000256" key="2">
    <source>
        <dbReference type="ARBA" id="ARBA00022679"/>
    </source>
</evidence>
<dbReference type="PANTHER" id="PTHR46566:SF1">
    <property type="entry name" value="1-PHOSPHOFRUCTOKINASE"/>
    <property type="match status" value="1"/>
</dbReference>
<dbReference type="UniPathway" id="UPA00704">
    <property type="reaction ID" value="UER00715"/>
</dbReference>
<dbReference type="FunFam" id="3.40.1190.20:FF:000001">
    <property type="entry name" value="Phosphofructokinase"/>
    <property type="match status" value="1"/>
</dbReference>
<evidence type="ECO:0000256" key="7">
    <source>
        <dbReference type="PIRNR" id="PIRNR000535"/>
    </source>
</evidence>
<evidence type="ECO:0000256" key="1">
    <source>
        <dbReference type="ARBA" id="ARBA00005380"/>
    </source>
</evidence>
<dbReference type="EC" id="2.7.1.144" evidence="7"/>
<dbReference type="NCBIfam" id="TIGR03168">
    <property type="entry name" value="1-PFK"/>
    <property type="match status" value="1"/>
</dbReference>
<dbReference type="OrthoDB" id="9801219at2"/>
<comment type="pathway">
    <text evidence="7">Carbohydrate metabolism; D-tagatose 6-phosphate degradation; D-glyceraldehyde 3-phosphate and glycerone phosphate from D-tagatose 6-phosphate: step 1/2.</text>
</comment>
<dbReference type="GO" id="GO:0044281">
    <property type="term" value="P:small molecule metabolic process"/>
    <property type="evidence" value="ECO:0007669"/>
    <property type="project" value="UniProtKB-ARBA"/>
</dbReference>
<evidence type="ECO:0000313" key="11">
    <source>
        <dbReference type="Proteomes" id="UP000276770"/>
    </source>
</evidence>
<name>A0A3L7JXV9_9BACI</name>
<dbReference type="Gene3D" id="3.40.1190.20">
    <property type="match status" value="1"/>
</dbReference>
<evidence type="ECO:0000256" key="6">
    <source>
        <dbReference type="ARBA" id="ARBA00047745"/>
    </source>
</evidence>
<evidence type="ECO:0000256" key="3">
    <source>
        <dbReference type="ARBA" id="ARBA00022741"/>
    </source>
</evidence>
<sequence length="304" mass="33105">MIYTVTLNPSLDYLMELDAFKSGQLNRSNNENIFPGGKGINVSRILSQLDVGTTSLGFVGGFTGKYISDFLEKEQIITNFVEVDGTTRINVKIKAEDETEINANGPCITDHDLQLFLKRLDSLKAGDALVLAGSIPRSVSPDFYQSIANQIKDKDVRLIIDAEKKLLEPVLENRPFLIKPNHHELGEFFGVKIDSTESAIYYGKKLLEKGVQNLIVSMAAKGAILFHENQILLADVPDGELISSVGAGDSMVAGFLAGIQKGMPIKDAFKLAASAGSATAFSLGLANKVKIMELFEQVHINDIE</sequence>
<comment type="function">
    <text evidence="8">Catalyzes the ATP-dependent phosphorylation of fructose-l-phosphate to fructose-l,6-bisphosphate.</text>
</comment>
<comment type="similarity">
    <text evidence="7">Belongs to the carbohydrate kinase PfkB family. LacC subfamily.</text>
</comment>
<dbReference type="NCBIfam" id="TIGR03828">
    <property type="entry name" value="pfkB"/>
    <property type="match status" value="1"/>
</dbReference>
<dbReference type="InterPro" id="IPR022463">
    <property type="entry name" value="1-PFruKinase"/>
</dbReference>
<dbReference type="GO" id="GO:0009024">
    <property type="term" value="F:tagatose-6-phosphate kinase activity"/>
    <property type="evidence" value="ECO:0007669"/>
    <property type="project" value="UniProtKB-EC"/>
</dbReference>
<dbReference type="RefSeq" id="WP_121680475.1">
    <property type="nucleotide sequence ID" value="NZ_RCVZ01000006.1"/>
</dbReference>
<comment type="caution">
    <text evidence="10">The sequence shown here is derived from an EMBL/GenBank/DDBJ whole genome shotgun (WGS) entry which is preliminary data.</text>
</comment>
<dbReference type="InterPro" id="IPR002173">
    <property type="entry name" value="Carboh/pur_kinase_PfkB_CS"/>
</dbReference>
<keyword evidence="5 7" id="KW-0067">ATP-binding</keyword>
<dbReference type="GO" id="GO:0005988">
    <property type="term" value="P:lactose metabolic process"/>
    <property type="evidence" value="ECO:0007669"/>
    <property type="project" value="UniProtKB-KW"/>
</dbReference>